<gene>
    <name evidence="2" type="ORF">BGZ70_005636</name>
</gene>
<organism evidence="2 3">
    <name type="scientific">Mortierella alpina</name>
    <name type="common">Oleaginous fungus</name>
    <name type="synonym">Mortierella renispora</name>
    <dbReference type="NCBI Taxonomy" id="64518"/>
    <lineage>
        <taxon>Eukaryota</taxon>
        <taxon>Fungi</taxon>
        <taxon>Fungi incertae sedis</taxon>
        <taxon>Mucoromycota</taxon>
        <taxon>Mortierellomycotina</taxon>
        <taxon>Mortierellomycetes</taxon>
        <taxon>Mortierellales</taxon>
        <taxon>Mortierellaceae</taxon>
        <taxon>Mortierella</taxon>
    </lineage>
</organism>
<dbReference type="EMBL" id="JAAAHY010000030">
    <property type="protein sequence ID" value="KAF9968246.1"/>
    <property type="molecule type" value="Genomic_DNA"/>
</dbReference>
<feature type="transmembrane region" description="Helical" evidence="1">
    <location>
        <begin position="73"/>
        <end position="94"/>
    </location>
</feature>
<name>A0A9P6JE43_MORAP</name>
<reference evidence="2" key="1">
    <citation type="journal article" date="2020" name="Fungal Divers.">
        <title>Resolving the Mortierellaceae phylogeny through synthesis of multi-gene phylogenetics and phylogenomics.</title>
        <authorList>
            <person name="Vandepol N."/>
            <person name="Liber J."/>
            <person name="Desiro A."/>
            <person name="Na H."/>
            <person name="Kennedy M."/>
            <person name="Barry K."/>
            <person name="Grigoriev I.V."/>
            <person name="Miller A.N."/>
            <person name="O'Donnell K."/>
            <person name="Stajich J.E."/>
            <person name="Bonito G."/>
        </authorList>
    </citation>
    <scope>NUCLEOTIDE SEQUENCE</scope>
    <source>
        <strain evidence="2">CK1249</strain>
    </source>
</reference>
<keyword evidence="3" id="KW-1185">Reference proteome</keyword>
<proteinExistence type="predicted"/>
<comment type="caution">
    <text evidence="2">The sequence shown here is derived from an EMBL/GenBank/DDBJ whole genome shotgun (WGS) entry which is preliminary data.</text>
</comment>
<evidence type="ECO:0000313" key="2">
    <source>
        <dbReference type="EMBL" id="KAF9968246.1"/>
    </source>
</evidence>
<keyword evidence="1" id="KW-0472">Membrane</keyword>
<evidence type="ECO:0000256" key="1">
    <source>
        <dbReference type="SAM" id="Phobius"/>
    </source>
</evidence>
<keyword evidence="1" id="KW-0812">Transmembrane</keyword>
<dbReference type="AlphaFoldDB" id="A0A9P6JE43"/>
<evidence type="ECO:0000313" key="3">
    <source>
        <dbReference type="Proteomes" id="UP000738359"/>
    </source>
</evidence>
<sequence>MGAAWADKLLDRSWNTALVNDPELIHDLQAEGFDDRSAGSPEACPGSEDLPSCGEILKLNFGSRLEKLGTMLLLLRLLQLSGVLLLAILFKYLALIDREESEQEDKNTLVTITEKSGYDLAEKQSEDKHVHVWVPLLLEDDIDGSGPPPDYCESVKVHICADLLEPDREARGCTKK</sequence>
<accession>A0A9P6JE43</accession>
<dbReference type="Proteomes" id="UP000738359">
    <property type="component" value="Unassembled WGS sequence"/>
</dbReference>
<protein>
    <submittedName>
        <fullName evidence="2">Uncharacterized protein</fullName>
    </submittedName>
</protein>
<keyword evidence="1" id="KW-1133">Transmembrane helix</keyword>
<dbReference type="OrthoDB" id="2422716at2759"/>